<proteinExistence type="predicted"/>
<dbReference type="PATRIC" id="fig|28092.6.peg.1332"/>
<keyword evidence="2" id="KW-1185">Reference proteome</keyword>
<accession>A0A0F5K4D6</accession>
<reference evidence="1 2" key="1">
    <citation type="submission" date="2015-03" db="EMBL/GenBank/DDBJ databases">
        <title>Draft Genome Sequence of Burkholderia andropogonis type strain ICMP2807, isolated from Sorghum bicolor.</title>
        <authorList>
            <person name="Lopes-Santos L."/>
            <person name="Castro D.B."/>
            <person name="Ottoboni L.M."/>
            <person name="Park D."/>
            <person name="Weirc B.S."/>
            <person name="Destefano S.A."/>
        </authorList>
    </citation>
    <scope>NUCLEOTIDE SEQUENCE [LARGE SCALE GENOMIC DNA]</scope>
    <source>
        <strain evidence="1 2">ICMP2807</strain>
    </source>
</reference>
<sequence>MHQRLVKFIDHVVDSRRRWIDLERATGISRLRWRNAYIGKQRINGDMLEAIAKRWPQYLCWLMAGDAAVGAEQRDLEADAIGP</sequence>
<organism evidence="1 2">
    <name type="scientific">Robbsia andropogonis</name>
    <dbReference type="NCBI Taxonomy" id="28092"/>
    <lineage>
        <taxon>Bacteria</taxon>
        <taxon>Pseudomonadati</taxon>
        <taxon>Pseudomonadota</taxon>
        <taxon>Betaproteobacteria</taxon>
        <taxon>Burkholderiales</taxon>
        <taxon>Burkholderiaceae</taxon>
        <taxon>Robbsia</taxon>
    </lineage>
</organism>
<dbReference type="Proteomes" id="UP000033618">
    <property type="component" value="Unassembled WGS sequence"/>
</dbReference>
<protein>
    <recommendedName>
        <fullName evidence="3">DNA-binding protein</fullName>
    </recommendedName>
</protein>
<dbReference type="EMBL" id="LAQU01000004">
    <property type="protein sequence ID" value="KKB64397.1"/>
    <property type="molecule type" value="Genomic_DNA"/>
</dbReference>
<dbReference type="RefSeq" id="WP_046152380.1">
    <property type="nucleotide sequence ID" value="NZ_CP139170.1"/>
</dbReference>
<evidence type="ECO:0000313" key="2">
    <source>
        <dbReference type="Proteomes" id="UP000033618"/>
    </source>
</evidence>
<gene>
    <name evidence="1" type="ORF">WM40_05590</name>
</gene>
<name>A0A0F5K4D6_9BURK</name>
<dbReference type="AlphaFoldDB" id="A0A0F5K4D6"/>
<comment type="caution">
    <text evidence="1">The sequence shown here is derived from an EMBL/GenBank/DDBJ whole genome shotgun (WGS) entry which is preliminary data.</text>
</comment>
<evidence type="ECO:0008006" key="3">
    <source>
        <dbReference type="Google" id="ProtNLM"/>
    </source>
</evidence>
<evidence type="ECO:0000313" key="1">
    <source>
        <dbReference type="EMBL" id="KKB64397.1"/>
    </source>
</evidence>